<dbReference type="EMBL" id="LN713926">
    <property type="protein sequence ID" value="CEK42186.1"/>
    <property type="molecule type" value="Genomic_DNA"/>
</dbReference>
<geneLocation type="plasmid" evidence="3">
    <name>pQBR57</name>
</geneLocation>
<dbReference type="GO" id="GO:0004222">
    <property type="term" value="F:metalloendopeptidase activity"/>
    <property type="evidence" value="ECO:0007669"/>
    <property type="project" value="InterPro"/>
</dbReference>
<name>A0A0G4E4M3_PSEFS</name>
<evidence type="ECO:0000256" key="1">
    <source>
        <dbReference type="SAM" id="MobiDB-lite"/>
    </source>
</evidence>
<dbReference type="SUPFAM" id="SSF140990">
    <property type="entry name" value="FtsH protease domain-like"/>
    <property type="match status" value="1"/>
</dbReference>
<feature type="compositionally biased region" description="Polar residues" evidence="1">
    <location>
        <begin position="398"/>
        <end position="411"/>
    </location>
</feature>
<feature type="region of interest" description="Disordered" evidence="1">
    <location>
        <begin position="378"/>
        <end position="411"/>
    </location>
</feature>
<protein>
    <recommendedName>
        <fullName evidence="4">Transmembrane protein</fullName>
    </recommendedName>
</protein>
<gene>
    <name evidence="3" type="ORF">PQBR57_0233</name>
</gene>
<keyword evidence="2" id="KW-0812">Transmembrane</keyword>
<feature type="transmembrane region" description="Helical" evidence="2">
    <location>
        <begin position="31"/>
        <end position="53"/>
    </location>
</feature>
<keyword evidence="3" id="KW-0614">Plasmid</keyword>
<sequence length="411" mass="44944">MPQWAMACLLNIAFLALYVLAFYRYDAKPTGFVSNACTAAIMLSLVIAIVHLVRNILVAKSGDVAEAVSKGVVTGLNLTWVITCLSWLFYISWTPATEFAGNNLGMVATGAVACVLVVIGYYFTAPGKSDPSGSNDPSNAIAVMPGFKPTLSQQPTFQVTMADFTRLLSHQAGRAIGYAGSNILFDDAFSLELDANERVARVYSNANLIHTEDFMYWRLHMLMMGSAAEQVLTNTSSQAALDDFTSFDALASKYLTLRPDRTFNSAPINEYEAQIKASRIAMLRKSVYDRCQAACLANRGVLVDLVKLMRTRSVLTYGDIRSHLDRVSMPDGFPVARFDDGEILMKGLLTHDSHQEVTLEGCFDHLGDADELAAAAAALSKTHKPEKQAAQEDDRGQHQGSQHEQMSRMTA</sequence>
<reference evidence="3" key="1">
    <citation type="submission" date="2014-12" db="EMBL/GenBank/DDBJ databases">
        <authorList>
            <person name="Hall J."/>
        </authorList>
    </citation>
    <scope>NUCLEOTIDE SEQUENCE [LARGE SCALE GENOMIC DNA]</scope>
    <source>
        <strain evidence="3">SBW25</strain>
        <plasmid evidence="3">pQBR57</plasmid>
    </source>
</reference>
<feature type="compositionally biased region" description="Basic and acidic residues" evidence="1">
    <location>
        <begin position="383"/>
        <end position="397"/>
    </location>
</feature>
<proteinExistence type="predicted"/>
<dbReference type="GO" id="GO:0004176">
    <property type="term" value="F:ATP-dependent peptidase activity"/>
    <property type="evidence" value="ECO:0007669"/>
    <property type="project" value="InterPro"/>
</dbReference>
<reference evidence="3" key="2">
    <citation type="submission" date="2015-06" db="EMBL/GenBank/DDBJ databases">
        <title>Environmentally co-occuring mercury resistance plasmids are genetically and phenotypically diverse and confer variable context-dependent fitness effects.</title>
        <authorList>
            <person name="Hall J.P.J."/>
            <person name="Harrison E."/>
            <person name="Lilley A.K."/>
            <person name="Paterson S."/>
            <person name="Spiers A.J."/>
            <person name="Brockhurst M.A."/>
        </authorList>
    </citation>
    <scope>NUCLEOTIDE SEQUENCE [LARGE SCALE GENOMIC DNA]</scope>
    <source>
        <strain evidence="3">SBW25</strain>
        <plasmid evidence="3">pQBR57</plasmid>
    </source>
</reference>
<dbReference type="AlphaFoldDB" id="A0A0G4E4M3"/>
<evidence type="ECO:0000256" key="2">
    <source>
        <dbReference type="SAM" id="Phobius"/>
    </source>
</evidence>
<dbReference type="GO" id="GO:0005524">
    <property type="term" value="F:ATP binding"/>
    <property type="evidence" value="ECO:0007669"/>
    <property type="project" value="InterPro"/>
</dbReference>
<keyword evidence="2" id="KW-1133">Transmembrane helix</keyword>
<dbReference type="GO" id="GO:0006508">
    <property type="term" value="P:proteolysis"/>
    <property type="evidence" value="ECO:0007669"/>
    <property type="project" value="InterPro"/>
</dbReference>
<feature type="transmembrane region" description="Helical" evidence="2">
    <location>
        <begin position="74"/>
        <end position="93"/>
    </location>
</feature>
<keyword evidence="2" id="KW-0472">Membrane</keyword>
<dbReference type="Gene3D" id="1.20.58.760">
    <property type="entry name" value="Peptidase M41"/>
    <property type="match status" value="1"/>
</dbReference>
<feature type="transmembrane region" description="Helical" evidence="2">
    <location>
        <begin position="105"/>
        <end position="124"/>
    </location>
</feature>
<accession>A0A0G4E4M3</accession>
<evidence type="ECO:0000313" key="3">
    <source>
        <dbReference type="EMBL" id="CEK42186.1"/>
    </source>
</evidence>
<evidence type="ECO:0008006" key="4">
    <source>
        <dbReference type="Google" id="ProtNLM"/>
    </source>
</evidence>
<dbReference type="InterPro" id="IPR037219">
    <property type="entry name" value="Peptidase_M41-like"/>
</dbReference>
<organism evidence="3">
    <name type="scientific">Pseudomonas fluorescens (strain SBW25)</name>
    <dbReference type="NCBI Taxonomy" id="216595"/>
    <lineage>
        <taxon>Bacteria</taxon>
        <taxon>Pseudomonadati</taxon>
        <taxon>Pseudomonadota</taxon>
        <taxon>Gammaproteobacteria</taxon>
        <taxon>Pseudomonadales</taxon>
        <taxon>Pseudomonadaceae</taxon>
        <taxon>Pseudomonas</taxon>
    </lineage>
</organism>